<name>A0A2U8FD28_9HELI</name>
<dbReference type="KEGG" id="had:CDV25_03435"/>
<keyword evidence="1" id="KW-0812">Transmembrane</keyword>
<feature type="transmembrane region" description="Helical" evidence="1">
    <location>
        <begin position="42"/>
        <end position="63"/>
    </location>
</feature>
<dbReference type="Pfam" id="PF09335">
    <property type="entry name" value="VTT_dom"/>
    <property type="match status" value="1"/>
</dbReference>
<dbReference type="InterPro" id="IPR032816">
    <property type="entry name" value="VTT_dom"/>
</dbReference>
<dbReference type="PANTHER" id="PTHR42709">
    <property type="entry name" value="ALKALINE PHOSPHATASE LIKE PROTEIN"/>
    <property type="match status" value="1"/>
</dbReference>
<sequence>MQETIDLIAQYGYILLFLYSLGGGFVALVGASVLSYAGKMDLTLTLIIAGIANFLGDIALFYLARYQKQSIMPYFAKYRRKLALVHLLMKKYGSWILIIKKYIYGLKTLVPLGVALTNYPLTKFIFYNAIGSIIWSVSIGVCGYFLGEILIKTFDTLSNYPYIAPLFIILLFGGLWLWLSKVSKKWGRQ</sequence>
<gene>
    <name evidence="3" type="ORF">CDV25_03435</name>
</gene>
<accession>A0A2U8FD28</accession>
<feature type="transmembrane region" description="Helical" evidence="1">
    <location>
        <begin position="12"/>
        <end position="36"/>
    </location>
</feature>
<dbReference type="Proteomes" id="UP000244890">
    <property type="component" value="Chromosome"/>
</dbReference>
<proteinExistence type="predicted"/>
<dbReference type="GO" id="GO:0005886">
    <property type="term" value="C:plasma membrane"/>
    <property type="evidence" value="ECO:0007669"/>
    <property type="project" value="TreeGrafter"/>
</dbReference>
<dbReference type="AlphaFoldDB" id="A0A2U8FD28"/>
<dbReference type="PANTHER" id="PTHR42709:SF2">
    <property type="entry name" value="INNER MEMBRANE PROTEIN YOHD"/>
    <property type="match status" value="1"/>
</dbReference>
<dbReference type="EMBL" id="CP021886">
    <property type="protein sequence ID" value="AWI33918.1"/>
    <property type="molecule type" value="Genomic_DNA"/>
</dbReference>
<evidence type="ECO:0000259" key="2">
    <source>
        <dbReference type="Pfam" id="PF09335"/>
    </source>
</evidence>
<evidence type="ECO:0000313" key="3">
    <source>
        <dbReference type="EMBL" id="AWI33918.1"/>
    </source>
</evidence>
<reference evidence="3 4" key="1">
    <citation type="submission" date="2017-06" db="EMBL/GenBank/DDBJ databases">
        <title>Complete genome of Helicobacter apodemus.</title>
        <authorList>
            <person name="Cho S."/>
        </authorList>
    </citation>
    <scope>NUCLEOTIDE SEQUENCE [LARGE SCALE GENOMIC DNA]</scope>
    <source>
        <strain evidence="4">SNUVETPUB-15-01</strain>
    </source>
</reference>
<feature type="transmembrane region" description="Helical" evidence="1">
    <location>
        <begin position="159"/>
        <end position="179"/>
    </location>
</feature>
<evidence type="ECO:0000256" key="1">
    <source>
        <dbReference type="SAM" id="Phobius"/>
    </source>
</evidence>
<organism evidence="3 4">
    <name type="scientific">Helicobacter apodemus</name>
    <dbReference type="NCBI Taxonomy" id="135569"/>
    <lineage>
        <taxon>Bacteria</taxon>
        <taxon>Pseudomonadati</taxon>
        <taxon>Campylobacterota</taxon>
        <taxon>Epsilonproteobacteria</taxon>
        <taxon>Campylobacterales</taxon>
        <taxon>Helicobacteraceae</taxon>
        <taxon>Helicobacter</taxon>
    </lineage>
</organism>
<feature type="transmembrane region" description="Helical" evidence="1">
    <location>
        <begin position="124"/>
        <end position="147"/>
    </location>
</feature>
<dbReference type="OrthoDB" id="5372697at2"/>
<feature type="domain" description="VTT" evidence="2">
    <location>
        <begin position="35"/>
        <end position="144"/>
    </location>
</feature>
<evidence type="ECO:0000313" key="4">
    <source>
        <dbReference type="Proteomes" id="UP000244890"/>
    </source>
</evidence>
<dbReference type="InterPro" id="IPR051311">
    <property type="entry name" value="DedA_domain"/>
</dbReference>
<keyword evidence="1" id="KW-1133">Transmembrane helix</keyword>
<keyword evidence="1" id="KW-0472">Membrane</keyword>
<dbReference type="RefSeq" id="WP_108910781.1">
    <property type="nucleotide sequence ID" value="NZ_CP021886.1"/>
</dbReference>
<protein>
    <recommendedName>
        <fullName evidence="2">VTT domain-containing protein</fullName>
    </recommendedName>
</protein>